<feature type="binding site" evidence="5">
    <location>
        <position position="136"/>
    </location>
    <ligand>
        <name>substrate</name>
    </ligand>
</feature>
<keyword evidence="5" id="KW-0479">Metal-binding</keyword>
<dbReference type="EMBL" id="CADCWG010000236">
    <property type="protein sequence ID" value="CAA9569634.1"/>
    <property type="molecule type" value="Genomic_DNA"/>
</dbReference>
<name>A0A6J4V4Z2_9BACT</name>
<evidence type="ECO:0000256" key="6">
    <source>
        <dbReference type="SAM" id="MobiDB-lite"/>
    </source>
</evidence>
<reference evidence="7" key="1">
    <citation type="submission" date="2020-02" db="EMBL/GenBank/DDBJ databases">
        <authorList>
            <person name="Meier V. D."/>
        </authorList>
    </citation>
    <scope>NUCLEOTIDE SEQUENCE</scope>
    <source>
        <strain evidence="7">AVDCRST_MAG49</strain>
    </source>
</reference>
<protein>
    <recommendedName>
        <fullName evidence="2">Putative 4-hydroxy-4-methyl-2-oxoglutarate aldolase</fullName>
    </recommendedName>
    <alternativeName>
        <fullName evidence="3">Regulator of ribonuclease activity homolog</fullName>
    </alternativeName>
    <alternativeName>
        <fullName evidence="4">RraA-like protein</fullName>
    </alternativeName>
</protein>
<feature type="compositionally biased region" description="Basic and acidic residues" evidence="6">
    <location>
        <begin position="236"/>
        <end position="245"/>
    </location>
</feature>
<evidence type="ECO:0000313" key="7">
    <source>
        <dbReference type="EMBL" id="CAA9569634.1"/>
    </source>
</evidence>
<dbReference type="CDD" id="cd16841">
    <property type="entry name" value="RraA_family"/>
    <property type="match status" value="1"/>
</dbReference>
<gene>
    <name evidence="7" type="ORF">AVDCRST_MAG49-3466</name>
</gene>
<evidence type="ECO:0000256" key="2">
    <source>
        <dbReference type="ARBA" id="ARBA00016549"/>
    </source>
</evidence>
<sequence length="258" mass="27265">MSDLSWGPAEDARLAAIRDDLARVSTASACQMLIRHGWRNTHMLGLRPLAPLGLGHRLVGRARTCRYLTRRGPEGGHDPAARLRSAEIVLIEAIAPGDIFCVDALGVRTAGIIGDILATRLKARGAAAAVIHGAVRDAPYIEEVGLPVFAAATHPAHSGRDLVAVDFDRPIDMAGVQVLPGDILLADDEGVVAMPLDLAEDIAAHGPEKEHLEAWIRAKIAAGGSVPDYYPPSPEKATEYARETGRSAPVESAAPAAR</sequence>
<accession>A0A6J4V4Z2</accession>
<evidence type="ECO:0000256" key="4">
    <source>
        <dbReference type="ARBA" id="ARBA00030169"/>
    </source>
</evidence>
<dbReference type="SUPFAM" id="SSF89562">
    <property type="entry name" value="RraA-like"/>
    <property type="match status" value="1"/>
</dbReference>
<proteinExistence type="predicted"/>
<feature type="binding site" evidence="5">
    <location>
        <position position="137"/>
    </location>
    <ligand>
        <name>Mg(2+)</name>
        <dbReference type="ChEBI" id="CHEBI:18420"/>
    </ligand>
</feature>
<dbReference type="AlphaFoldDB" id="A0A6J4V4Z2"/>
<dbReference type="Gene3D" id="3.50.30.40">
    <property type="entry name" value="Ribonuclease E inhibitor RraA/RraA-like"/>
    <property type="match status" value="1"/>
</dbReference>
<dbReference type="InterPro" id="IPR005493">
    <property type="entry name" value="RraA/RraA-like"/>
</dbReference>
<comment type="cofactor">
    <cofactor evidence="5">
        <name>Mg(2+)</name>
        <dbReference type="ChEBI" id="CHEBI:18420"/>
    </cofactor>
</comment>
<dbReference type="PANTHER" id="PTHR33254">
    <property type="entry name" value="4-HYDROXY-4-METHYL-2-OXOGLUTARATE ALDOLASE 3-RELATED"/>
    <property type="match status" value="1"/>
</dbReference>
<comment type="cofactor">
    <cofactor evidence="1">
        <name>a divalent metal cation</name>
        <dbReference type="ChEBI" id="CHEBI:60240"/>
    </cofactor>
</comment>
<keyword evidence="5" id="KW-0460">Magnesium</keyword>
<dbReference type="GO" id="GO:0046872">
    <property type="term" value="F:metal ion binding"/>
    <property type="evidence" value="ECO:0007669"/>
    <property type="project" value="UniProtKB-KW"/>
</dbReference>
<feature type="region of interest" description="Disordered" evidence="6">
    <location>
        <begin position="224"/>
        <end position="258"/>
    </location>
</feature>
<dbReference type="InterPro" id="IPR036704">
    <property type="entry name" value="RraA/RraA-like_sf"/>
</dbReference>
<evidence type="ECO:0000256" key="5">
    <source>
        <dbReference type="PIRSR" id="PIRSR605493-1"/>
    </source>
</evidence>
<dbReference type="PANTHER" id="PTHR33254:SF4">
    <property type="entry name" value="4-HYDROXY-4-METHYL-2-OXOGLUTARATE ALDOLASE 3-RELATED"/>
    <property type="match status" value="1"/>
</dbReference>
<evidence type="ECO:0000256" key="1">
    <source>
        <dbReference type="ARBA" id="ARBA00001968"/>
    </source>
</evidence>
<organism evidence="7">
    <name type="scientific">uncultured Thermomicrobiales bacterium</name>
    <dbReference type="NCBI Taxonomy" id="1645740"/>
    <lineage>
        <taxon>Bacteria</taxon>
        <taxon>Pseudomonadati</taxon>
        <taxon>Thermomicrobiota</taxon>
        <taxon>Thermomicrobia</taxon>
        <taxon>Thermomicrobiales</taxon>
        <taxon>environmental samples</taxon>
    </lineage>
</organism>
<feature type="binding site" evidence="5">
    <location>
        <begin position="114"/>
        <end position="117"/>
    </location>
    <ligand>
        <name>substrate</name>
    </ligand>
</feature>
<evidence type="ECO:0000256" key="3">
    <source>
        <dbReference type="ARBA" id="ARBA00029596"/>
    </source>
</evidence>
<dbReference type="Pfam" id="PF03737">
    <property type="entry name" value="RraA-like"/>
    <property type="match status" value="1"/>
</dbReference>